<sequence>MFNTTRAGISEAVVPPSSRFIKQTVNDLHLRKRYGISVLAVNRGDKVFRDDVRNVSLRGGDTLVLHSAWTDLTTPREEHDIVVVTDVPQEEARPGKIREALFFFLLAKFLALTELLPLQVAFWVGAAG</sequence>
<name>T1BW99_9ZZZZ</name>
<keyword evidence="2 5" id="KW-0812">Transmembrane</keyword>
<evidence type="ECO:0000256" key="5">
    <source>
        <dbReference type="SAM" id="Phobius"/>
    </source>
</evidence>
<feature type="transmembrane region" description="Helical" evidence="5">
    <location>
        <begin position="101"/>
        <end position="124"/>
    </location>
</feature>
<evidence type="ECO:0000256" key="2">
    <source>
        <dbReference type="ARBA" id="ARBA00022692"/>
    </source>
</evidence>
<dbReference type="Pfam" id="PF02080">
    <property type="entry name" value="TrkA_C"/>
    <property type="match status" value="1"/>
</dbReference>
<dbReference type="PROSITE" id="PS51202">
    <property type="entry name" value="RCK_C"/>
    <property type="match status" value="1"/>
</dbReference>
<dbReference type="PANTHER" id="PTHR43652:SF2">
    <property type="entry name" value="BASIC AMINO ACID ANTIPORTER YFCC-RELATED"/>
    <property type="match status" value="1"/>
</dbReference>
<evidence type="ECO:0000259" key="6">
    <source>
        <dbReference type="PROSITE" id="PS51202"/>
    </source>
</evidence>
<dbReference type="PANTHER" id="PTHR43652">
    <property type="entry name" value="BASIC AMINO ACID ANTIPORTER YFCC-RELATED"/>
    <property type="match status" value="1"/>
</dbReference>
<dbReference type="InterPro" id="IPR006037">
    <property type="entry name" value="RCK_C"/>
</dbReference>
<organism evidence="7">
    <name type="scientific">mine drainage metagenome</name>
    <dbReference type="NCBI Taxonomy" id="410659"/>
    <lineage>
        <taxon>unclassified sequences</taxon>
        <taxon>metagenomes</taxon>
        <taxon>ecological metagenomes</taxon>
    </lineage>
</organism>
<dbReference type="GO" id="GO:0005886">
    <property type="term" value="C:plasma membrane"/>
    <property type="evidence" value="ECO:0007669"/>
    <property type="project" value="TreeGrafter"/>
</dbReference>
<evidence type="ECO:0000256" key="3">
    <source>
        <dbReference type="ARBA" id="ARBA00022989"/>
    </source>
</evidence>
<dbReference type="GO" id="GO:0006813">
    <property type="term" value="P:potassium ion transport"/>
    <property type="evidence" value="ECO:0007669"/>
    <property type="project" value="InterPro"/>
</dbReference>
<proteinExistence type="predicted"/>
<dbReference type="InterPro" id="IPR051679">
    <property type="entry name" value="DASS-Related_Transporters"/>
</dbReference>
<evidence type="ECO:0000256" key="1">
    <source>
        <dbReference type="ARBA" id="ARBA00004141"/>
    </source>
</evidence>
<reference evidence="7" key="1">
    <citation type="submission" date="2013-08" db="EMBL/GenBank/DDBJ databases">
        <authorList>
            <person name="Mendez C."/>
            <person name="Richter M."/>
            <person name="Ferrer M."/>
            <person name="Sanchez J."/>
        </authorList>
    </citation>
    <scope>NUCLEOTIDE SEQUENCE</scope>
</reference>
<dbReference type="AlphaFoldDB" id="T1BW99"/>
<reference evidence="7" key="2">
    <citation type="journal article" date="2014" name="ISME J.">
        <title>Microbial stratification in low pH oxic and suboxic macroscopic growths along an acid mine drainage.</title>
        <authorList>
            <person name="Mendez-Garcia C."/>
            <person name="Mesa V."/>
            <person name="Sprenger R.R."/>
            <person name="Richter M."/>
            <person name="Diez M.S."/>
            <person name="Solano J."/>
            <person name="Bargiela R."/>
            <person name="Golyshina O.V."/>
            <person name="Manteca A."/>
            <person name="Ramos J.L."/>
            <person name="Gallego J.R."/>
            <person name="Llorente I."/>
            <person name="Martins Dos Santos V.A."/>
            <person name="Jensen O.N."/>
            <person name="Pelaez A.I."/>
            <person name="Sanchez J."/>
            <person name="Ferrer M."/>
        </authorList>
    </citation>
    <scope>NUCLEOTIDE SEQUENCE</scope>
</reference>
<gene>
    <name evidence="7" type="ORF">B2A_04493</name>
</gene>
<dbReference type="InterPro" id="IPR036721">
    <property type="entry name" value="RCK_C_sf"/>
</dbReference>
<keyword evidence="3 5" id="KW-1133">Transmembrane helix</keyword>
<dbReference type="EMBL" id="AUZZ01003023">
    <property type="protein sequence ID" value="EQD58155.1"/>
    <property type="molecule type" value="Genomic_DNA"/>
</dbReference>
<comment type="subcellular location">
    <subcellularLocation>
        <location evidence="1">Membrane</location>
        <topology evidence="1">Multi-pass membrane protein</topology>
    </subcellularLocation>
</comment>
<comment type="caution">
    <text evidence="7">The sequence shown here is derived from an EMBL/GenBank/DDBJ whole genome shotgun (WGS) entry which is preliminary data.</text>
</comment>
<evidence type="ECO:0000256" key="4">
    <source>
        <dbReference type="ARBA" id="ARBA00023136"/>
    </source>
</evidence>
<evidence type="ECO:0000313" key="7">
    <source>
        <dbReference type="EMBL" id="EQD58155.1"/>
    </source>
</evidence>
<protein>
    <submittedName>
        <fullName evidence="7">Sulfur deprivation response regulator</fullName>
    </submittedName>
</protein>
<keyword evidence="4 5" id="KW-0472">Membrane</keyword>
<dbReference type="SUPFAM" id="SSF116726">
    <property type="entry name" value="TrkA C-terminal domain-like"/>
    <property type="match status" value="1"/>
</dbReference>
<accession>T1BW99</accession>
<feature type="non-terminal residue" evidence="7">
    <location>
        <position position="128"/>
    </location>
</feature>
<dbReference type="Gene3D" id="3.30.70.1450">
    <property type="entry name" value="Regulator of K+ conductance, C-terminal domain"/>
    <property type="match status" value="1"/>
</dbReference>
<dbReference type="GO" id="GO:0008324">
    <property type="term" value="F:monoatomic cation transmembrane transporter activity"/>
    <property type="evidence" value="ECO:0007669"/>
    <property type="project" value="InterPro"/>
</dbReference>
<feature type="domain" description="RCK C-terminal" evidence="6">
    <location>
        <begin position="1"/>
        <end position="81"/>
    </location>
</feature>